<evidence type="ECO:0000313" key="1">
    <source>
        <dbReference type="EMBL" id="OMJ86385.1"/>
    </source>
</evidence>
<proteinExistence type="predicted"/>
<name>A0A1R2CBM6_9CILI</name>
<dbReference type="AlphaFoldDB" id="A0A1R2CBM6"/>
<sequence>MENRPTKSEVENYFPSLVSKKPSISKNISTGPSNQSSGLLTNKNIYPQEISPTFQKLKYAYKTKNSFKIKIPYFPKRPFGKHDSMNTSELNFIEMDIKDTSHNLFEKNSKLYKFMCGRATSLGSKRVRSKSVKKQSTTK</sequence>
<keyword evidence="2" id="KW-1185">Reference proteome</keyword>
<reference evidence="1 2" key="1">
    <citation type="submission" date="2016-11" db="EMBL/GenBank/DDBJ databases">
        <title>The macronuclear genome of Stentor coeruleus: a giant cell with tiny introns.</title>
        <authorList>
            <person name="Slabodnick M."/>
            <person name="Ruby J.G."/>
            <person name="Reiff S.B."/>
            <person name="Swart E.C."/>
            <person name="Gosai S."/>
            <person name="Prabakaran S."/>
            <person name="Witkowska E."/>
            <person name="Larue G.E."/>
            <person name="Fisher S."/>
            <person name="Freeman R.M."/>
            <person name="Gunawardena J."/>
            <person name="Chu W."/>
            <person name="Stover N.A."/>
            <person name="Gregory B.D."/>
            <person name="Nowacki M."/>
            <person name="Derisi J."/>
            <person name="Roy S.W."/>
            <person name="Marshall W.F."/>
            <person name="Sood P."/>
        </authorList>
    </citation>
    <scope>NUCLEOTIDE SEQUENCE [LARGE SCALE GENOMIC DNA]</scope>
    <source>
        <strain evidence="1">WM001</strain>
    </source>
</reference>
<dbReference type="Proteomes" id="UP000187209">
    <property type="component" value="Unassembled WGS sequence"/>
</dbReference>
<comment type="caution">
    <text evidence="1">The sequence shown here is derived from an EMBL/GenBank/DDBJ whole genome shotgun (WGS) entry which is preliminary data.</text>
</comment>
<evidence type="ECO:0000313" key="2">
    <source>
        <dbReference type="Proteomes" id="UP000187209"/>
    </source>
</evidence>
<organism evidence="1 2">
    <name type="scientific">Stentor coeruleus</name>
    <dbReference type="NCBI Taxonomy" id="5963"/>
    <lineage>
        <taxon>Eukaryota</taxon>
        <taxon>Sar</taxon>
        <taxon>Alveolata</taxon>
        <taxon>Ciliophora</taxon>
        <taxon>Postciliodesmatophora</taxon>
        <taxon>Heterotrichea</taxon>
        <taxon>Heterotrichida</taxon>
        <taxon>Stentoridae</taxon>
        <taxon>Stentor</taxon>
    </lineage>
</organism>
<dbReference type="EMBL" id="MPUH01000207">
    <property type="protein sequence ID" value="OMJ86385.1"/>
    <property type="molecule type" value="Genomic_DNA"/>
</dbReference>
<gene>
    <name evidence="1" type="ORF">SteCoe_12112</name>
</gene>
<accession>A0A1R2CBM6</accession>
<protein>
    <submittedName>
        <fullName evidence="1">Uncharacterized protein</fullName>
    </submittedName>
</protein>